<dbReference type="Gene3D" id="1.10.8.60">
    <property type="match status" value="1"/>
</dbReference>
<dbReference type="PRINTS" id="PR00300">
    <property type="entry name" value="CLPPROTEASEA"/>
</dbReference>
<sequence>MENCKNPFLVEGVSDPIVRRTLRAAVDYAGGSICPGDLLAAVLLQADSELQQLLASSMVAPARVEDLIALAVDRVTDSPKRDLGAEVAFSPEANQACQTYRKWESMRSDRGGLTSFLLCVLAHMTTQEQREWPAFDVKEAIKSLEQSLANVLSTHDTDALSLPGELAWAEDLTRQARLAGLDHASPFEGEPDYDLLVEELSRALHRTDGHAMLVGERGVGQSAIVSELARRATQGQLPVMKDKRFLWIDARHTPPEQSGARLESLLASAADEPSLVLCVEGLGKLLRGEQGTHHRSLLLRGLVGIKAKLLGLLSPEEFEELAADDAELRERFTVIRAFEPESETAVRLVGCYGGGLEATYALKIEPEAIREAVRLSRDYILHQRLPGKAVKILREACEQRAFEQIQYGETNCVIAVDDVVEAVSQASGVPAETLRGVAEQGDYTESLAEEIFGQSHAVREIADELGLIKAGLTDPGKPASVMLFVGQTGTGKTEMAKALARFYSRSKRLRTYTLGNFVEPHSVASIIGVPPGYVGHEQGGRIVSDLMSDPYCVFLLDEADKAHPDVLQPFLNLFDEGWVQDQRGVKAYGDKAIFILTTNVGQRMLADMARQGKTPEEMAARMKESLAQIRHGKSNRPVFAPEFLARIKRVIVFRPLDKEAMWGITDKLIRKIQTRWRENRRKELIVPDVLVDSIAEMAHQQNEKAQGREGGRIVRKLLAEYVETPVQRAVSKMPEVYQNSESVILDATIAKDSEDETAVPQIAVRFGGTKEPVEKKVEHAL</sequence>
<dbReference type="GO" id="GO:0006508">
    <property type="term" value="P:proteolysis"/>
    <property type="evidence" value="ECO:0007669"/>
    <property type="project" value="UniProtKB-KW"/>
</dbReference>
<dbReference type="GO" id="GO:0016887">
    <property type="term" value="F:ATP hydrolysis activity"/>
    <property type="evidence" value="ECO:0007669"/>
    <property type="project" value="InterPro"/>
</dbReference>
<dbReference type="GO" id="GO:0005524">
    <property type="term" value="F:ATP binding"/>
    <property type="evidence" value="ECO:0007669"/>
    <property type="project" value="UniProtKB-KW"/>
</dbReference>
<keyword evidence="5" id="KW-0645">Protease</keyword>
<feature type="domain" description="AAA+ ATPase" evidence="4">
    <location>
        <begin position="207"/>
        <end position="342"/>
    </location>
</feature>
<dbReference type="Proteomes" id="UP000318626">
    <property type="component" value="Chromosome"/>
</dbReference>
<keyword evidence="2" id="KW-0547">Nucleotide-binding</keyword>
<keyword evidence="1" id="KW-0677">Repeat</keyword>
<dbReference type="InterPro" id="IPR041546">
    <property type="entry name" value="ClpA/ClpB_AAA_lid"/>
</dbReference>
<evidence type="ECO:0000256" key="2">
    <source>
        <dbReference type="ARBA" id="ARBA00022741"/>
    </source>
</evidence>
<dbReference type="EMBL" id="CP036289">
    <property type="protein sequence ID" value="QDU73734.1"/>
    <property type="molecule type" value="Genomic_DNA"/>
</dbReference>
<dbReference type="AlphaFoldDB" id="A0A518C3G4"/>
<feature type="domain" description="AAA+ ATPase" evidence="4">
    <location>
        <begin position="478"/>
        <end position="635"/>
    </location>
</feature>
<evidence type="ECO:0000256" key="1">
    <source>
        <dbReference type="ARBA" id="ARBA00022737"/>
    </source>
</evidence>
<keyword evidence="6" id="KW-1185">Reference proteome</keyword>
<dbReference type="InterPro" id="IPR050130">
    <property type="entry name" value="ClpA_ClpB"/>
</dbReference>
<dbReference type="KEGG" id="bvo:Pan97_07330"/>
<dbReference type="PANTHER" id="PTHR11638:SF18">
    <property type="entry name" value="HEAT SHOCK PROTEIN 104"/>
    <property type="match status" value="1"/>
</dbReference>
<dbReference type="Pfam" id="PF17871">
    <property type="entry name" value="AAA_lid_9"/>
    <property type="match status" value="1"/>
</dbReference>
<name>A0A518C3G4_9BACT</name>
<dbReference type="PROSITE" id="PS00675">
    <property type="entry name" value="SIGMA54_INTERACT_1"/>
    <property type="match status" value="1"/>
</dbReference>
<protein>
    <submittedName>
        <fullName evidence="5">ATP-dependent Clp protease ATP-binding subunit ClpC</fullName>
    </submittedName>
</protein>
<gene>
    <name evidence="5" type="primary">clpC_1</name>
    <name evidence="5" type="ORF">Pan97_07330</name>
</gene>
<dbReference type="GO" id="GO:0034605">
    <property type="term" value="P:cellular response to heat"/>
    <property type="evidence" value="ECO:0007669"/>
    <property type="project" value="TreeGrafter"/>
</dbReference>
<organism evidence="5 6">
    <name type="scientific">Bremerella volcania</name>
    <dbReference type="NCBI Taxonomy" id="2527984"/>
    <lineage>
        <taxon>Bacteria</taxon>
        <taxon>Pseudomonadati</taxon>
        <taxon>Planctomycetota</taxon>
        <taxon>Planctomycetia</taxon>
        <taxon>Pirellulales</taxon>
        <taxon>Pirellulaceae</taxon>
        <taxon>Bremerella</taxon>
    </lineage>
</organism>
<evidence type="ECO:0000313" key="6">
    <source>
        <dbReference type="Proteomes" id="UP000318626"/>
    </source>
</evidence>
<dbReference type="SMART" id="SM00382">
    <property type="entry name" value="AAA"/>
    <property type="match status" value="2"/>
</dbReference>
<dbReference type="SUPFAM" id="SSF52540">
    <property type="entry name" value="P-loop containing nucleoside triphosphate hydrolases"/>
    <property type="match status" value="2"/>
</dbReference>
<dbReference type="PANTHER" id="PTHR11638">
    <property type="entry name" value="ATP-DEPENDENT CLP PROTEASE"/>
    <property type="match status" value="1"/>
</dbReference>
<dbReference type="InterPro" id="IPR027417">
    <property type="entry name" value="P-loop_NTPase"/>
</dbReference>
<dbReference type="RefSeq" id="WP_144970773.1">
    <property type="nucleotide sequence ID" value="NZ_CP036289.1"/>
</dbReference>
<accession>A0A518C3G4</accession>
<dbReference type="GO" id="GO:0008233">
    <property type="term" value="F:peptidase activity"/>
    <property type="evidence" value="ECO:0007669"/>
    <property type="project" value="UniProtKB-KW"/>
</dbReference>
<evidence type="ECO:0000259" key="4">
    <source>
        <dbReference type="SMART" id="SM00382"/>
    </source>
</evidence>
<keyword evidence="3 5" id="KW-0067">ATP-binding</keyword>
<reference evidence="6" key="1">
    <citation type="submission" date="2019-02" db="EMBL/GenBank/DDBJ databases">
        <title>Deep-cultivation of Planctomycetes and their phenomic and genomic characterization uncovers novel biology.</title>
        <authorList>
            <person name="Wiegand S."/>
            <person name="Jogler M."/>
            <person name="Boedeker C."/>
            <person name="Pinto D."/>
            <person name="Vollmers J."/>
            <person name="Rivas-Marin E."/>
            <person name="Kohn T."/>
            <person name="Peeters S.H."/>
            <person name="Heuer A."/>
            <person name="Rast P."/>
            <person name="Oberbeckmann S."/>
            <person name="Bunk B."/>
            <person name="Jeske O."/>
            <person name="Meyerdierks A."/>
            <person name="Storesund J.E."/>
            <person name="Kallscheuer N."/>
            <person name="Luecker S."/>
            <person name="Lage O.M."/>
            <person name="Pohl T."/>
            <person name="Merkel B.J."/>
            <person name="Hornburger P."/>
            <person name="Mueller R.-W."/>
            <person name="Bruemmer F."/>
            <person name="Labrenz M."/>
            <person name="Spormann A.M."/>
            <person name="Op den Camp H."/>
            <person name="Overmann J."/>
            <person name="Amann R."/>
            <person name="Jetten M.S.M."/>
            <person name="Mascher T."/>
            <person name="Medema M.H."/>
            <person name="Devos D.P."/>
            <person name="Kaster A.-K."/>
            <person name="Ovreas L."/>
            <person name="Rohde M."/>
            <person name="Galperin M.Y."/>
            <person name="Jogler C."/>
        </authorList>
    </citation>
    <scope>NUCLEOTIDE SEQUENCE [LARGE SCALE GENOMIC DNA]</scope>
    <source>
        <strain evidence="6">Pan97</strain>
    </source>
</reference>
<dbReference type="InterPro" id="IPR003959">
    <property type="entry name" value="ATPase_AAA_core"/>
</dbReference>
<evidence type="ECO:0000313" key="5">
    <source>
        <dbReference type="EMBL" id="QDU73734.1"/>
    </source>
</evidence>
<dbReference type="GO" id="GO:0005737">
    <property type="term" value="C:cytoplasm"/>
    <property type="evidence" value="ECO:0007669"/>
    <property type="project" value="TreeGrafter"/>
</dbReference>
<dbReference type="CDD" id="cd19499">
    <property type="entry name" value="RecA-like_ClpB_Hsp104-like"/>
    <property type="match status" value="1"/>
</dbReference>
<dbReference type="InterPro" id="IPR025662">
    <property type="entry name" value="Sigma_54_int_dom_ATP-bd_1"/>
</dbReference>
<dbReference type="Pfam" id="PF07724">
    <property type="entry name" value="AAA_2"/>
    <property type="match status" value="1"/>
</dbReference>
<dbReference type="Gene3D" id="3.40.50.300">
    <property type="entry name" value="P-loop containing nucleotide triphosphate hydrolases"/>
    <property type="match status" value="2"/>
</dbReference>
<dbReference type="InterPro" id="IPR001270">
    <property type="entry name" value="ClpA/B"/>
</dbReference>
<dbReference type="OrthoDB" id="9803641at2"/>
<proteinExistence type="predicted"/>
<evidence type="ECO:0000256" key="3">
    <source>
        <dbReference type="ARBA" id="ARBA00022840"/>
    </source>
</evidence>
<dbReference type="InterPro" id="IPR003593">
    <property type="entry name" value="AAA+_ATPase"/>
</dbReference>
<keyword evidence="5" id="KW-0378">Hydrolase</keyword>